<dbReference type="AlphaFoldDB" id="A0AB34JAU8"/>
<feature type="transmembrane region" description="Helical" evidence="1">
    <location>
        <begin position="162"/>
        <end position="184"/>
    </location>
</feature>
<keyword evidence="1" id="KW-0812">Transmembrane</keyword>
<gene>
    <name evidence="2" type="ORF">AB1Y20_002593</name>
</gene>
<protein>
    <recommendedName>
        <fullName evidence="4">TLC domain-containing protein</fullName>
    </recommendedName>
</protein>
<evidence type="ECO:0000313" key="3">
    <source>
        <dbReference type="Proteomes" id="UP001515480"/>
    </source>
</evidence>
<reference evidence="2 3" key="1">
    <citation type="journal article" date="2024" name="Science">
        <title>Giant polyketide synthase enzymes in the biosynthesis of giant marine polyether toxins.</title>
        <authorList>
            <person name="Fallon T.R."/>
            <person name="Shende V.V."/>
            <person name="Wierzbicki I.H."/>
            <person name="Pendleton A.L."/>
            <person name="Watervoot N.F."/>
            <person name="Auber R.P."/>
            <person name="Gonzalez D.J."/>
            <person name="Wisecaver J.H."/>
            <person name="Moore B.S."/>
        </authorList>
    </citation>
    <scope>NUCLEOTIDE SEQUENCE [LARGE SCALE GENOMIC DNA]</scope>
    <source>
        <strain evidence="2 3">12B1</strain>
    </source>
</reference>
<dbReference type="Proteomes" id="UP001515480">
    <property type="component" value="Unassembled WGS sequence"/>
</dbReference>
<accession>A0AB34JAU8</accession>
<sequence length="230" mass="25592">MYAYFVGLAWLACDKALQTLTKPIFGEAICSGGAPRWQCCTKLWTQLVVMPLLFYLSWAQRDFSMVVWSQEAGRALFTTDGTRWYDWAFGYVFGAYLMEDLLLDTVDTLMIWHHIGCCVGHILAFAVLPYGFPYYFGGAVALEFGSALYNLYCLYPSSKGMAWTFLASMTLSNAVAACFCYTWLTLDFPLSAKLFAGIVTAIFIIVRQKECVAEIRASGVPPPAKAVKAA</sequence>
<evidence type="ECO:0000256" key="1">
    <source>
        <dbReference type="SAM" id="Phobius"/>
    </source>
</evidence>
<proteinExistence type="predicted"/>
<keyword evidence="3" id="KW-1185">Reference proteome</keyword>
<keyword evidence="1" id="KW-1133">Transmembrane helix</keyword>
<name>A0AB34JAU8_PRYPA</name>
<evidence type="ECO:0000313" key="2">
    <source>
        <dbReference type="EMBL" id="KAL1515980.1"/>
    </source>
</evidence>
<feature type="transmembrane region" description="Helical" evidence="1">
    <location>
        <begin position="190"/>
        <end position="206"/>
    </location>
</feature>
<dbReference type="EMBL" id="JBGBPQ010000011">
    <property type="protein sequence ID" value="KAL1515980.1"/>
    <property type="molecule type" value="Genomic_DNA"/>
</dbReference>
<evidence type="ECO:0008006" key="4">
    <source>
        <dbReference type="Google" id="ProtNLM"/>
    </source>
</evidence>
<feature type="transmembrane region" description="Helical" evidence="1">
    <location>
        <begin position="134"/>
        <end position="155"/>
    </location>
</feature>
<keyword evidence="1" id="KW-0472">Membrane</keyword>
<organism evidence="2 3">
    <name type="scientific">Prymnesium parvum</name>
    <name type="common">Toxic golden alga</name>
    <dbReference type="NCBI Taxonomy" id="97485"/>
    <lineage>
        <taxon>Eukaryota</taxon>
        <taxon>Haptista</taxon>
        <taxon>Haptophyta</taxon>
        <taxon>Prymnesiophyceae</taxon>
        <taxon>Prymnesiales</taxon>
        <taxon>Prymnesiaceae</taxon>
        <taxon>Prymnesium</taxon>
    </lineage>
</organism>
<comment type="caution">
    <text evidence="2">The sequence shown here is derived from an EMBL/GenBank/DDBJ whole genome shotgun (WGS) entry which is preliminary data.</text>
</comment>